<sequence>MSEYPSSPSPNIPEEGICVSDSEAEQIQRSHPTHVSFADRVKHEIALNEDGSNTASKGGSHLTPAAPQAKRMRTPVQRTTPPQSRRKVKSKNQFAYMRIMADNKPVSYPPDKLTWDEVSRHNSRHDCWTVVNGIVYDITSYLDYHPGGKGELMQGAGKDCTELFNAYHPWVSEAAILRNARLGPVVGGHCPPEMVAKSHDKLPVNATNIPGVMRPGGDPTKIVSMTVPPLEEPALPSIPERSTLKPASGTVTTKIGDEAFGQGIANVAMALAKLRYEDSSFMDTLAGIISGSVRSFTLVDIGQIAFAFGKLHLAASSSSEKISTMFGYIADRVADDGVEESLSDNLPAACSLLYGMHRLGLECQEFSDLIAAKLLPHVNLLGPNKLLLILPACRNLSNTVKASSGMSTSSDALYRSAGKAFAEKAASLSMGLLIQGLTCVHPYDLEDISQQLRHRGNATWIYHARYGVSILQALVNNFTALDDKMTLVPGPETCELVREICHHLGNDDRLFGQLDSDQKKVLLALPQLSYFTHLGALQKVLASPIV</sequence>
<dbReference type="PRINTS" id="PR00363">
    <property type="entry name" value="CYTOCHROMEB5"/>
</dbReference>
<evidence type="ECO:0000313" key="6">
    <source>
        <dbReference type="EMBL" id="KAF4656040.1"/>
    </source>
</evidence>
<accession>A0A7J6LA95</accession>
<proteinExistence type="predicted"/>
<evidence type="ECO:0000256" key="3">
    <source>
        <dbReference type="ARBA" id="ARBA00023004"/>
    </source>
</evidence>
<feature type="region of interest" description="Disordered" evidence="4">
    <location>
        <begin position="49"/>
        <end position="88"/>
    </location>
</feature>
<organism evidence="6 7">
    <name type="scientific">Perkinsus chesapeaki</name>
    <name type="common">Clam parasite</name>
    <name type="synonym">Perkinsus andrewsi</name>
    <dbReference type="NCBI Taxonomy" id="330153"/>
    <lineage>
        <taxon>Eukaryota</taxon>
        <taxon>Sar</taxon>
        <taxon>Alveolata</taxon>
        <taxon>Perkinsozoa</taxon>
        <taxon>Perkinsea</taxon>
        <taxon>Perkinsida</taxon>
        <taxon>Perkinsidae</taxon>
        <taxon>Perkinsus</taxon>
    </lineage>
</organism>
<dbReference type="SMART" id="SM01117">
    <property type="entry name" value="Cyt-b5"/>
    <property type="match status" value="1"/>
</dbReference>
<dbReference type="GO" id="GO:0004128">
    <property type="term" value="F:cytochrome-b5 reductase activity, acting on NAD(P)H"/>
    <property type="evidence" value="ECO:0007669"/>
    <property type="project" value="TreeGrafter"/>
</dbReference>
<dbReference type="PROSITE" id="PS50255">
    <property type="entry name" value="CYTOCHROME_B5_2"/>
    <property type="match status" value="1"/>
</dbReference>
<dbReference type="AlphaFoldDB" id="A0A7J6LA95"/>
<evidence type="ECO:0000256" key="4">
    <source>
        <dbReference type="SAM" id="MobiDB-lite"/>
    </source>
</evidence>
<evidence type="ECO:0000313" key="7">
    <source>
        <dbReference type="Proteomes" id="UP000591131"/>
    </source>
</evidence>
<evidence type="ECO:0000259" key="5">
    <source>
        <dbReference type="PROSITE" id="PS50255"/>
    </source>
</evidence>
<reference evidence="6 7" key="1">
    <citation type="submission" date="2020-04" db="EMBL/GenBank/DDBJ databases">
        <title>Perkinsus chesapeaki whole genome sequence.</title>
        <authorList>
            <person name="Bogema D.R."/>
        </authorList>
    </citation>
    <scope>NUCLEOTIDE SEQUENCE [LARGE SCALE GENOMIC DNA]</scope>
    <source>
        <strain evidence="6">ATCC PRA-425</strain>
    </source>
</reference>
<comment type="caution">
    <text evidence="6">The sequence shown here is derived from an EMBL/GenBank/DDBJ whole genome shotgun (WGS) entry which is preliminary data.</text>
</comment>
<dbReference type="EMBL" id="JAAPAO010000622">
    <property type="protein sequence ID" value="KAF4656040.1"/>
    <property type="molecule type" value="Genomic_DNA"/>
</dbReference>
<dbReference type="Pfam" id="PF00173">
    <property type="entry name" value="Cyt-b5"/>
    <property type="match status" value="1"/>
</dbReference>
<evidence type="ECO:0000256" key="1">
    <source>
        <dbReference type="ARBA" id="ARBA00022617"/>
    </source>
</evidence>
<dbReference type="InterPro" id="IPR018506">
    <property type="entry name" value="Cyt_B5_heme-BS"/>
</dbReference>
<keyword evidence="3" id="KW-0408">Iron</keyword>
<dbReference type="GO" id="GO:0046872">
    <property type="term" value="F:metal ion binding"/>
    <property type="evidence" value="ECO:0007669"/>
    <property type="project" value="UniProtKB-KW"/>
</dbReference>
<dbReference type="PANTHER" id="PTHR46237">
    <property type="entry name" value="CYTOCHROME B5 REDUCTASE 4 FAMILY MEMBER"/>
    <property type="match status" value="1"/>
</dbReference>
<dbReference type="OrthoDB" id="311396at2759"/>
<dbReference type="GO" id="GO:0020037">
    <property type="term" value="F:heme binding"/>
    <property type="evidence" value="ECO:0007669"/>
    <property type="project" value="InterPro"/>
</dbReference>
<evidence type="ECO:0000256" key="2">
    <source>
        <dbReference type="ARBA" id="ARBA00022723"/>
    </source>
</evidence>
<gene>
    <name evidence="6" type="ORF">FOL47_009189</name>
</gene>
<dbReference type="Proteomes" id="UP000591131">
    <property type="component" value="Unassembled WGS sequence"/>
</dbReference>
<name>A0A7J6LA95_PERCH</name>
<dbReference type="PANTHER" id="PTHR46237:SF1">
    <property type="entry name" value="CYTOCHROME B5 REDUCTASE 4"/>
    <property type="match status" value="1"/>
</dbReference>
<dbReference type="PROSITE" id="PS00191">
    <property type="entry name" value="CYTOCHROME_B5_1"/>
    <property type="match status" value="1"/>
</dbReference>
<protein>
    <recommendedName>
        <fullName evidence="5">Cytochrome b5 heme-binding domain-containing protein</fullName>
    </recommendedName>
</protein>
<keyword evidence="7" id="KW-1185">Reference proteome</keyword>
<dbReference type="InterPro" id="IPR001199">
    <property type="entry name" value="Cyt_B5-like_heme/steroid-bd"/>
</dbReference>
<dbReference type="InterPro" id="IPR036400">
    <property type="entry name" value="Cyt_B5-like_heme/steroid_sf"/>
</dbReference>
<feature type="domain" description="Cytochrome b5 heme-binding" evidence="5">
    <location>
        <begin position="110"/>
        <end position="186"/>
    </location>
</feature>
<keyword evidence="2" id="KW-0479">Metal-binding</keyword>
<dbReference type="SUPFAM" id="SSF55856">
    <property type="entry name" value="Cytochrome b5-like heme/steroid binding domain"/>
    <property type="match status" value="1"/>
</dbReference>
<keyword evidence="1" id="KW-0349">Heme</keyword>
<dbReference type="InterPro" id="IPR051872">
    <property type="entry name" value="Cytochrome_b5/Flavoprotein_Rdt"/>
</dbReference>
<dbReference type="GO" id="GO:0005737">
    <property type="term" value="C:cytoplasm"/>
    <property type="evidence" value="ECO:0007669"/>
    <property type="project" value="TreeGrafter"/>
</dbReference>
<dbReference type="Gene3D" id="3.10.120.10">
    <property type="entry name" value="Cytochrome b5-like heme/steroid binding domain"/>
    <property type="match status" value="1"/>
</dbReference>